<evidence type="ECO:0000313" key="2">
    <source>
        <dbReference type="Proteomes" id="UP001229421"/>
    </source>
</evidence>
<name>A0AAD8NSM7_TARER</name>
<evidence type="ECO:0000313" key="1">
    <source>
        <dbReference type="EMBL" id="KAK1426750.1"/>
    </source>
</evidence>
<sequence>MIKKIIFVCCNHQVLDGAIIPVHRHQSIPLHLHANFVLVSNRNVTNKETLATNFIINNYFTNTLHIHPYRILICGTCHAP</sequence>
<protein>
    <submittedName>
        <fullName evidence="1">Uncharacterized protein</fullName>
    </submittedName>
</protein>
<dbReference type="AlphaFoldDB" id="A0AAD8NSM7"/>
<gene>
    <name evidence="1" type="ORF">QVD17_15429</name>
</gene>
<comment type="caution">
    <text evidence="1">The sequence shown here is derived from an EMBL/GenBank/DDBJ whole genome shotgun (WGS) entry which is preliminary data.</text>
</comment>
<dbReference type="EMBL" id="JAUHHV010000004">
    <property type="protein sequence ID" value="KAK1426750.1"/>
    <property type="molecule type" value="Genomic_DNA"/>
</dbReference>
<dbReference type="Proteomes" id="UP001229421">
    <property type="component" value="Unassembled WGS sequence"/>
</dbReference>
<accession>A0AAD8NSM7</accession>
<reference evidence="1" key="1">
    <citation type="journal article" date="2023" name="bioRxiv">
        <title>Improved chromosome-level genome assembly for marigold (Tagetes erecta).</title>
        <authorList>
            <person name="Jiang F."/>
            <person name="Yuan L."/>
            <person name="Wang S."/>
            <person name="Wang H."/>
            <person name="Xu D."/>
            <person name="Wang A."/>
            <person name="Fan W."/>
        </authorList>
    </citation>
    <scope>NUCLEOTIDE SEQUENCE</scope>
    <source>
        <strain evidence="1">WSJ</strain>
        <tissue evidence="1">Leaf</tissue>
    </source>
</reference>
<proteinExistence type="predicted"/>
<organism evidence="1 2">
    <name type="scientific">Tagetes erecta</name>
    <name type="common">African marigold</name>
    <dbReference type="NCBI Taxonomy" id="13708"/>
    <lineage>
        <taxon>Eukaryota</taxon>
        <taxon>Viridiplantae</taxon>
        <taxon>Streptophyta</taxon>
        <taxon>Embryophyta</taxon>
        <taxon>Tracheophyta</taxon>
        <taxon>Spermatophyta</taxon>
        <taxon>Magnoliopsida</taxon>
        <taxon>eudicotyledons</taxon>
        <taxon>Gunneridae</taxon>
        <taxon>Pentapetalae</taxon>
        <taxon>asterids</taxon>
        <taxon>campanulids</taxon>
        <taxon>Asterales</taxon>
        <taxon>Asteraceae</taxon>
        <taxon>Asteroideae</taxon>
        <taxon>Heliantheae alliance</taxon>
        <taxon>Tageteae</taxon>
        <taxon>Tagetes</taxon>
    </lineage>
</organism>
<keyword evidence="2" id="KW-1185">Reference proteome</keyword>